<dbReference type="Proteomes" id="UP000785200">
    <property type="component" value="Unassembled WGS sequence"/>
</dbReference>
<dbReference type="GO" id="GO:0016787">
    <property type="term" value="F:hydrolase activity"/>
    <property type="evidence" value="ECO:0007669"/>
    <property type="project" value="UniProtKB-KW"/>
</dbReference>
<dbReference type="OrthoDB" id="245563at2759"/>
<dbReference type="EMBL" id="VNKQ01000011">
    <property type="protein sequence ID" value="KAG0647831.1"/>
    <property type="molecule type" value="Genomic_DNA"/>
</dbReference>
<organism evidence="4 5">
    <name type="scientific">Hyphodiscus hymeniophilus</name>
    <dbReference type="NCBI Taxonomy" id="353542"/>
    <lineage>
        <taxon>Eukaryota</taxon>
        <taxon>Fungi</taxon>
        <taxon>Dikarya</taxon>
        <taxon>Ascomycota</taxon>
        <taxon>Pezizomycotina</taxon>
        <taxon>Leotiomycetes</taxon>
        <taxon>Helotiales</taxon>
        <taxon>Hyphodiscaceae</taxon>
        <taxon>Hyphodiscus</taxon>
    </lineage>
</organism>
<evidence type="ECO:0000313" key="4">
    <source>
        <dbReference type="EMBL" id="KAG0647831.1"/>
    </source>
</evidence>
<dbReference type="Gene3D" id="3.40.50.850">
    <property type="entry name" value="Isochorismatase-like"/>
    <property type="match status" value="1"/>
</dbReference>
<dbReference type="InterPro" id="IPR036380">
    <property type="entry name" value="Isochorismatase-like_sf"/>
</dbReference>
<dbReference type="PANTHER" id="PTHR43540:SF1">
    <property type="entry name" value="ISOCHORISMATASE HYDROLASE"/>
    <property type="match status" value="1"/>
</dbReference>
<evidence type="ECO:0000259" key="3">
    <source>
        <dbReference type="Pfam" id="PF00857"/>
    </source>
</evidence>
<proteinExistence type="inferred from homology"/>
<feature type="domain" description="Isochorismatase-like" evidence="3">
    <location>
        <begin position="10"/>
        <end position="196"/>
    </location>
</feature>
<name>A0A9P6VGY5_9HELO</name>
<dbReference type="AlphaFoldDB" id="A0A9P6VGY5"/>
<comment type="similarity">
    <text evidence="1">Belongs to the isochorismatase family.</text>
</comment>
<gene>
    <name evidence="4" type="ORF">D0Z07_5975</name>
</gene>
<evidence type="ECO:0000313" key="5">
    <source>
        <dbReference type="Proteomes" id="UP000785200"/>
    </source>
</evidence>
<dbReference type="SUPFAM" id="SSF52499">
    <property type="entry name" value="Isochorismatase-like hydrolases"/>
    <property type="match status" value="1"/>
</dbReference>
<protein>
    <submittedName>
        <fullName evidence="4">Isochorismatase family</fullName>
    </submittedName>
</protein>
<dbReference type="InterPro" id="IPR050272">
    <property type="entry name" value="Isochorismatase-like_hydrls"/>
</dbReference>
<reference evidence="4" key="1">
    <citation type="submission" date="2019-07" db="EMBL/GenBank/DDBJ databases">
        <title>Hyphodiscus hymeniophilus genome sequencing and assembly.</title>
        <authorList>
            <person name="Kramer G."/>
            <person name="Nodwell J."/>
        </authorList>
    </citation>
    <scope>NUCLEOTIDE SEQUENCE</scope>
    <source>
        <strain evidence="4">ATCC 34498</strain>
    </source>
</reference>
<dbReference type="PANTHER" id="PTHR43540">
    <property type="entry name" value="PEROXYUREIDOACRYLATE/UREIDOACRYLATE AMIDOHYDROLASE-RELATED"/>
    <property type="match status" value="1"/>
</dbReference>
<dbReference type="InterPro" id="IPR000868">
    <property type="entry name" value="Isochorismatase-like_dom"/>
</dbReference>
<comment type="caution">
    <text evidence="4">The sequence shown here is derived from an EMBL/GenBank/DDBJ whole genome shotgun (WGS) entry which is preliminary data.</text>
</comment>
<evidence type="ECO:0000256" key="1">
    <source>
        <dbReference type="ARBA" id="ARBA00006336"/>
    </source>
</evidence>
<keyword evidence="5" id="KW-1185">Reference proteome</keyword>
<sequence>MATQSTPSPILLIIDLQQGLVESSPADWGSRSTPSLVSNAKHLLSTWRSRGWPILHVQHDDISDDTNPIAAIHPETYAIHPCAAPEGDEPVFVKNVGSPFVASGLKAKVEELGALGGKDGKGEKRKIVVIGMDAAQCVNDTTRNGTDLGYKIVVVGDATAAFGMEDWISGKQITGEETHRAAMSMLCGYATVTTTEKALSVLGY</sequence>
<dbReference type="Pfam" id="PF00857">
    <property type="entry name" value="Isochorismatase"/>
    <property type="match status" value="1"/>
</dbReference>
<accession>A0A9P6VGY5</accession>
<evidence type="ECO:0000256" key="2">
    <source>
        <dbReference type="ARBA" id="ARBA00022801"/>
    </source>
</evidence>
<keyword evidence="2" id="KW-0378">Hydrolase</keyword>